<dbReference type="EMBL" id="CP075864">
    <property type="protein sequence ID" value="QYS92712.1"/>
    <property type="molecule type" value="Genomic_DNA"/>
</dbReference>
<proteinExistence type="predicted"/>
<gene>
    <name evidence="2" type="ORF">H0G86_000115</name>
</gene>
<dbReference type="PANTHER" id="PTHR24148:SF73">
    <property type="entry name" value="HET DOMAIN PROTEIN (AFU_ORTHOLOGUE AFUA_8G01020)"/>
    <property type="match status" value="1"/>
</dbReference>
<dbReference type="InterPro" id="IPR010730">
    <property type="entry name" value="HET"/>
</dbReference>
<protein>
    <recommendedName>
        <fullName evidence="1">Heterokaryon incompatibility domain-containing protein</fullName>
    </recommendedName>
</protein>
<keyword evidence="3" id="KW-1185">Reference proteome</keyword>
<sequence>MTRLIFRSLLRKPRVTIKRSVGFASLSFLGYTCYDHLYPRSIVQQQRYQNPGNSTLYTAPSTGAYPKLPDQRSIRLIKLYGAASQDDDIYTDLITASIDQPPPYEALSYTWGGQPKDQVIYANGQKFFITKNAQDAMRQLRPKPGEFKYIWIDAICINQEDISEKSSQVSIMVEIYKKAARVDIWLGNGSDSSDFILNWYRLITLPFAPVLWIERKAMSFYSQGNTPTGALLLLFLCSETFRVTRIMAFILGLFAPELLPLKDLKEKLAHGEAKLESNSYWKRVWTIQESNTNPNCVILRGSSKPIHCDTFYRALVITGALRSRMTQWDTATYAIHLDHRSRIHFANMGYHPSILRALCRKEATLEVDKIFAMRHKLPDAFGMVTPDYSQTALKVYTDAAHSLLEAHHNVQFIRFACHSDRSDGLPTWVPAWTAISHWPRWMMDENRFPKPPHPALVSKDPTKSVLKIVGLRVDSLTSIVSDVLPRIIPEENLMRRFNLGDYPCTPKSVAILQAWVKRLSSTIGGNIHVNQFFIMISRLVIVAEEPNRLHQGLKSFHHHKDGSYNIRALPLDIPYMESSLEAILEATDEQCLFLTTNGRIGLSRAPVRKGDEIVLLTGESLPYIIRKSLQQPGRYTVISPCFLSNGWRGTSWSAWDWEGPMRRLIKDARNWEYIELV</sequence>
<evidence type="ECO:0000313" key="3">
    <source>
        <dbReference type="Proteomes" id="UP000826661"/>
    </source>
</evidence>
<dbReference type="Pfam" id="PF06985">
    <property type="entry name" value="HET"/>
    <property type="match status" value="1"/>
</dbReference>
<dbReference type="PANTHER" id="PTHR24148">
    <property type="entry name" value="ANKYRIN REPEAT DOMAIN-CONTAINING PROTEIN 39 HOMOLOG-RELATED"/>
    <property type="match status" value="1"/>
</dbReference>
<evidence type="ECO:0000259" key="1">
    <source>
        <dbReference type="Pfam" id="PF06985"/>
    </source>
</evidence>
<dbReference type="Proteomes" id="UP000826661">
    <property type="component" value="Chromosome I"/>
</dbReference>
<reference evidence="2 3" key="1">
    <citation type="journal article" date="2021" name="BMC Genomics">
        <title>Telomere-to-telomere genome assembly of asparaginase-producing Trichoderma simmonsii.</title>
        <authorList>
            <person name="Chung D."/>
            <person name="Kwon Y.M."/>
            <person name="Yang Y."/>
        </authorList>
    </citation>
    <scope>NUCLEOTIDE SEQUENCE [LARGE SCALE GENOMIC DNA]</scope>
    <source>
        <strain evidence="2 3">GH-Sj1</strain>
    </source>
</reference>
<accession>A0A8G0L228</accession>
<dbReference type="AlphaFoldDB" id="A0A8G0L228"/>
<dbReference type="InterPro" id="IPR052895">
    <property type="entry name" value="HetReg/Transcr_Mod"/>
</dbReference>
<evidence type="ECO:0000313" key="2">
    <source>
        <dbReference type="EMBL" id="QYS92712.1"/>
    </source>
</evidence>
<name>A0A8G0L228_9HYPO</name>
<organism evidence="2 3">
    <name type="scientific">Trichoderma simmonsii</name>
    <dbReference type="NCBI Taxonomy" id="1491479"/>
    <lineage>
        <taxon>Eukaryota</taxon>
        <taxon>Fungi</taxon>
        <taxon>Dikarya</taxon>
        <taxon>Ascomycota</taxon>
        <taxon>Pezizomycotina</taxon>
        <taxon>Sordariomycetes</taxon>
        <taxon>Hypocreomycetidae</taxon>
        <taxon>Hypocreales</taxon>
        <taxon>Hypocreaceae</taxon>
        <taxon>Trichoderma</taxon>
    </lineage>
</organism>
<feature type="domain" description="Heterokaryon incompatibility" evidence="1">
    <location>
        <begin position="104"/>
        <end position="289"/>
    </location>
</feature>